<sequence length="533" mass="60471">MCKKNDACLSTNKRKETVREARRRRAWWCLKNNCQQKELDEAEASIVRAAIDGNKPSFFGIERVAAWDLERGVIRDAPSWLRSGPEFSVMSYASVRGRTGILESLLKKGIRPLWKSQQFWALREVEATALEDKIMNHLDVASVAPVLCLAARSLEFGLGKNYTFKWISTTHTGRSHWHGCGCVFLQALDFWKLLLQDIFDNDNCTADHLRCPHCGEGGMPRPTTQKWSAKKRRKMRVPKIIRIARTEGQVRPSVWFDAVQRMPLDTVKELAAICNVHLRDECGATAVHYAAIRGDSEDFFHQDIFNGIANMNAVCGSSGTPSCFALTPHEIREHRRNLFIGNGHKMTNDQMYYVRDDALPSQLLSDLDALFLASQPKLAEGRSSDDAVERRHFIDPAGILERHISKALQMPVCLAPKAKFLNYRHAGAELASHIDLCKSTKWLGPRHRTSTSHTWMIYLTKSEIIGDNDAGATVLLSSLQPDSIELFKVHPKRGRLFVFPHRHPHAARPTCDGQHKLVVRGELFFWQEEKETT</sequence>
<dbReference type="EMBL" id="HBIJ01023733">
    <property type="protein sequence ID" value="CAE0374901.1"/>
    <property type="molecule type" value="Transcribed_RNA"/>
</dbReference>
<name>A0A7S3K4P6_9STRA</name>
<proteinExistence type="predicted"/>
<protein>
    <recommendedName>
        <fullName evidence="1">Prolyl 4-hydroxylase alpha subunit Fe(2+) 2OG dioxygenase domain-containing protein</fullName>
    </recommendedName>
</protein>
<accession>A0A7S3K4P6</accession>
<evidence type="ECO:0000259" key="1">
    <source>
        <dbReference type="Pfam" id="PF13640"/>
    </source>
</evidence>
<feature type="domain" description="Prolyl 4-hydroxylase alpha subunit Fe(2+) 2OG dioxygenase" evidence="1">
    <location>
        <begin position="419"/>
        <end position="519"/>
    </location>
</feature>
<reference evidence="2" key="1">
    <citation type="submission" date="2021-01" db="EMBL/GenBank/DDBJ databases">
        <authorList>
            <person name="Corre E."/>
            <person name="Pelletier E."/>
            <person name="Niang G."/>
            <person name="Scheremetjew M."/>
            <person name="Finn R."/>
            <person name="Kale V."/>
            <person name="Holt S."/>
            <person name="Cochrane G."/>
            <person name="Meng A."/>
            <person name="Brown T."/>
            <person name="Cohen L."/>
        </authorList>
    </citation>
    <scope>NUCLEOTIDE SEQUENCE</scope>
    <source>
        <strain evidence="2">CCMP1510</strain>
    </source>
</reference>
<evidence type="ECO:0000313" key="2">
    <source>
        <dbReference type="EMBL" id="CAE0374901.1"/>
    </source>
</evidence>
<gene>
    <name evidence="2" type="ORF">ALAG00032_LOCUS15705</name>
</gene>
<dbReference type="InterPro" id="IPR044862">
    <property type="entry name" value="Pro_4_hyd_alph_FE2OG_OXY"/>
</dbReference>
<dbReference type="AlphaFoldDB" id="A0A7S3K4P6"/>
<organism evidence="2">
    <name type="scientific">Aureoumbra lagunensis</name>
    <dbReference type="NCBI Taxonomy" id="44058"/>
    <lineage>
        <taxon>Eukaryota</taxon>
        <taxon>Sar</taxon>
        <taxon>Stramenopiles</taxon>
        <taxon>Ochrophyta</taxon>
        <taxon>Pelagophyceae</taxon>
        <taxon>Pelagomonadales</taxon>
        <taxon>Aureoumbra</taxon>
    </lineage>
</organism>
<dbReference type="Pfam" id="PF13640">
    <property type="entry name" value="2OG-FeII_Oxy_3"/>
    <property type="match status" value="1"/>
</dbReference>
<dbReference type="Gene3D" id="2.60.120.620">
    <property type="entry name" value="q2cbj1_9rhob like domain"/>
    <property type="match status" value="1"/>
</dbReference>